<evidence type="ECO:0000313" key="9">
    <source>
        <dbReference type="Proteomes" id="UP000290189"/>
    </source>
</evidence>
<dbReference type="STRING" id="37360.A0A0G4IKR9"/>
<dbReference type="PANTHER" id="PTHR12399">
    <property type="entry name" value="EUKARYOTIC TRANSLATION INITIATION FACTOR 3 SUBUNIT 7"/>
    <property type="match status" value="1"/>
</dbReference>
<dbReference type="GO" id="GO:0005852">
    <property type="term" value="C:eukaryotic translation initiation factor 3 complex"/>
    <property type="evidence" value="ECO:0007669"/>
    <property type="project" value="InterPro"/>
</dbReference>
<evidence type="ECO:0000313" key="6">
    <source>
        <dbReference type="EMBL" id="CEO95773.1"/>
    </source>
</evidence>
<dbReference type="InterPro" id="IPR007783">
    <property type="entry name" value="eIF3d"/>
</dbReference>
<dbReference type="PIRSF" id="PIRSF016281">
    <property type="entry name" value="EIF-3_zeta"/>
    <property type="match status" value="1"/>
</dbReference>
<dbReference type="AlphaFoldDB" id="A0A0G4IKR9"/>
<dbReference type="Pfam" id="PF05091">
    <property type="entry name" value="eIF-3_zeta"/>
    <property type="match status" value="2"/>
</dbReference>
<sequence>MALLHLKPCASHKDGWGPALSTDGELTVPFALFSKSDRIGRPADFLSTQQSSHDGRRDRYGASYGGASTTALAFNKQEDETSFSLVDTKPKPKSRFGIQRIGGNRPRGGRGGRGGSWGGGRGGAWGGGRGGYHGSGAQDGRSGGASGAGQGGQSGAPQQQQQRKKQKGRWEPRRRFGPRDWDRAPKVNPPSITVQPEWSEVAQLSIAQLESATLAFLEKTSGGKRMRGRADDSSEDEESRMRRESQSVQTLYESGGLRLYDKVVDRITTRAPAKLRGSTARFTGIRPDEDVFMKRLTADKAGDYYATDTVLSLLMAAPRSVNSWDIVVRKTPEGVFLDRRPSSLIGFQTVNETGQDLVEEEPPADSINHATQLMHEATGVQRDFIAQVVKDEIALTFPDARPATVTGVPPSAYRYRRFQLGDNKRVVVRSEIQAAVEKKSSDTDRDMLLLAVRSVLEFDAKTGTGVADWRQKLDVQRGYIIATEFRNNACKMTRWIGQTLLSGVDEVRMGFVSRIAPADPKQHTILGVQRFKPLEFAHQVGVKPTYLWGSLHMFLATIESLDCGTYVILRDPNEPTVRFYSVPEGTPLE</sequence>
<proteinExistence type="predicted"/>
<dbReference type="OMA" id="IEYNEFG"/>
<organism evidence="6 8">
    <name type="scientific">Plasmodiophora brassicae</name>
    <name type="common">Clubroot disease agent</name>
    <dbReference type="NCBI Taxonomy" id="37360"/>
    <lineage>
        <taxon>Eukaryota</taxon>
        <taxon>Sar</taxon>
        <taxon>Rhizaria</taxon>
        <taxon>Endomyxa</taxon>
        <taxon>Phytomyxea</taxon>
        <taxon>Plasmodiophorida</taxon>
        <taxon>Plasmodiophoridae</taxon>
        <taxon>Plasmodiophora</taxon>
    </lineage>
</organism>
<dbReference type="EMBL" id="CDSF01000035">
    <property type="protein sequence ID" value="CEO95773.1"/>
    <property type="molecule type" value="Genomic_DNA"/>
</dbReference>
<evidence type="ECO:0000256" key="2">
    <source>
        <dbReference type="ARBA" id="ARBA00022540"/>
    </source>
</evidence>
<evidence type="ECO:0000256" key="3">
    <source>
        <dbReference type="ARBA" id="ARBA00022884"/>
    </source>
</evidence>
<dbReference type="EMBL" id="OVEO01000013">
    <property type="protein sequence ID" value="SPR00035.1"/>
    <property type="molecule type" value="Genomic_DNA"/>
</dbReference>
<dbReference type="Proteomes" id="UP000039324">
    <property type="component" value="Unassembled WGS sequence"/>
</dbReference>
<keyword evidence="4" id="KW-0648">Protein biosynthesis</keyword>
<dbReference type="GO" id="GO:0003743">
    <property type="term" value="F:translation initiation factor activity"/>
    <property type="evidence" value="ECO:0007669"/>
    <property type="project" value="UniProtKB-KW"/>
</dbReference>
<evidence type="ECO:0008006" key="10">
    <source>
        <dbReference type="Google" id="ProtNLM"/>
    </source>
</evidence>
<keyword evidence="8" id="KW-1185">Reference proteome</keyword>
<evidence type="ECO:0000256" key="4">
    <source>
        <dbReference type="ARBA" id="ARBA00022917"/>
    </source>
</evidence>
<protein>
    <recommendedName>
        <fullName evidence="10">Eukaryotic translation initiation factor 3 subunit 7</fullName>
    </recommendedName>
</protein>
<feature type="region of interest" description="Disordered" evidence="5">
    <location>
        <begin position="220"/>
        <end position="248"/>
    </location>
</feature>
<dbReference type="Proteomes" id="UP000290189">
    <property type="component" value="Unassembled WGS sequence"/>
</dbReference>
<feature type="compositionally biased region" description="Gly residues" evidence="5">
    <location>
        <begin position="141"/>
        <end position="154"/>
    </location>
</feature>
<name>A0A0G4IKR9_PLABS</name>
<accession>A0A0G4IKR9</accession>
<keyword evidence="7" id="KW-0496">Mitochondrion</keyword>
<dbReference type="OrthoDB" id="16538at2759"/>
<feature type="region of interest" description="Disordered" evidence="5">
    <location>
        <begin position="43"/>
        <end position="63"/>
    </location>
</feature>
<reference evidence="6 8" key="1">
    <citation type="submission" date="2015-02" db="EMBL/GenBank/DDBJ databases">
        <authorList>
            <person name="Chooi Y.-H."/>
        </authorList>
    </citation>
    <scope>NUCLEOTIDE SEQUENCE [LARGE SCALE GENOMIC DNA]</scope>
    <source>
        <strain evidence="6">E3</strain>
    </source>
</reference>
<evidence type="ECO:0000256" key="1">
    <source>
        <dbReference type="ARBA" id="ARBA00022490"/>
    </source>
</evidence>
<evidence type="ECO:0000256" key="5">
    <source>
        <dbReference type="SAM" id="MobiDB-lite"/>
    </source>
</evidence>
<dbReference type="PANTHER" id="PTHR12399:SF0">
    <property type="entry name" value="EUKARYOTIC TRANSLATION INITIATION FACTOR 3 SUBUNIT D"/>
    <property type="match status" value="1"/>
</dbReference>
<keyword evidence="1" id="KW-0963">Cytoplasm</keyword>
<feature type="region of interest" description="Disordered" evidence="5">
    <location>
        <begin position="79"/>
        <end position="194"/>
    </location>
</feature>
<evidence type="ECO:0000313" key="7">
    <source>
        <dbReference type="EMBL" id="SPR00035.1"/>
    </source>
</evidence>
<evidence type="ECO:0000313" key="8">
    <source>
        <dbReference type="Proteomes" id="UP000039324"/>
    </source>
</evidence>
<feature type="compositionally biased region" description="Gly residues" evidence="5">
    <location>
        <begin position="105"/>
        <end position="134"/>
    </location>
</feature>
<reference evidence="7 9" key="2">
    <citation type="submission" date="2018-03" db="EMBL/GenBank/DDBJ databases">
        <authorList>
            <person name="Fogelqvist J."/>
        </authorList>
    </citation>
    <scope>NUCLEOTIDE SEQUENCE [LARGE SCALE GENOMIC DNA]</scope>
</reference>
<dbReference type="GO" id="GO:0003723">
    <property type="term" value="F:RNA binding"/>
    <property type="evidence" value="ECO:0007669"/>
    <property type="project" value="UniProtKB-KW"/>
</dbReference>
<geneLocation type="mitochondrion" evidence="7"/>
<feature type="compositionally biased region" description="Basic and acidic residues" evidence="5">
    <location>
        <begin position="168"/>
        <end position="185"/>
    </location>
</feature>
<gene>
    <name evidence="6" type="ORF">PBRA_004486</name>
    <name evidence="7" type="ORF">PLBR_LOCUS7250</name>
</gene>
<keyword evidence="2" id="KW-0396">Initiation factor</keyword>
<keyword evidence="3" id="KW-0694">RNA-binding</keyword>